<dbReference type="RefSeq" id="WP_343800157.1">
    <property type="nucleotide sequence ID" value="NZ_BAAADJ010000046.1"/>
</dbReference>
<dbReference type="SUPFAM" id="SSF51735">
    <property type="entry name" value="NAD(P)-binding Rossmann-fold domains"/>
    <property type="match status" value="1"/>
</dbReference>
<dbReference type="InterPro" id="IPR036291">
    <property type="entry name" value="NAD(P)-bd_dom_sf"/>
</dbReference>
<dbReference type="InterPro" id="IPR002347">
    <property type="entry name" value="SDR_fam"/>
</dbReference>
<protein>
    <submittedName>
        <fullName evidence="4">SDR family oxidoreductase</fullName>
    </submittedName>
</protein>
<sequence>MTRKAAFITGGTRGLGKCTAEALAKEGFDLVINYRTEHEDTLPWIRNLQNTYNVKVQLVKGNLSNVQECKSVSRYVLEQVPHLNVLILNAGPYIVERKKLVDYTEEEWNELITGNLSSTFYILKTLMPVLRGNKGRIITFGFEKVESAPAWMYRSVFAAAKTGLASLTKTIALEEAPYGVTVNMICPGDITQDWKEKRIDQAKEIHDSSKPVGRPGTGEDISRMVVFLCDDNSDFITGSIFHVNGGQDVLSKSYEKL</sequence>
<reference evidence="4 5" key="1">
    <citation type="journal article" date="2019" name="Int. J. Syst. Evol. Microbiol.">
        <title>The Global Catalogue of Microorganisms (GCM) 10K type strain sequencing project: providing services to taxonomists for standard genome sequencing and annotation.</title>
        <authorList>
            <consortium name="The Broad Institute Genomics Platform"/>
            <consortium name="The Broad Institute Genome Sequencing Center for Infectious Disease"/>
            <person name="Wu L."/>
            <person name="Ma J."/>
        </authorList>
    </citation>
    <scope>NUCLEOTIDE SEQUENCE [LARGE SCALE GENOMIC DNA]</scope>
    <source>
        <strain evidence="4 5">JCM 9731</strain>
    </source>
</reference>
<dbReference type="PANTHER" id="PTHR43639">
    <property type="entry name" value="OXIDOREDUCTASE, SHORT-CHAIN DEHYDROGENASE/REDUCTASE FAMILY (AFU_ORTHOLOGUE AFUA_5G02870)"/>
    <property type="match status" value="1"/>
</dbReference>
<dbReference type="Proteomes" id="UP001500782">
    <property type="component" value="Unassembled WGS sequence"/>
</dbReference>
<dbReference type="Gene3D" id="3.40.50.720">
    <property type="entry name" value="NAD(P)-binding Rossmann-like Domain"/>
    <property type="match status" value="1"/>
</dbReference>
<evidence type="ECO:0000313" key="5">
    <source>
        <dbReference type="Proteomes" id="UP001500782"/>
    </source>
</evidence>
<comment type="subunit">
    <text evidence="2">Homotetramer.</text>
</comment>
<dbReference type="PRINTS" id="PR00081">
    <property type="entry name" value="GDHRDH"/>
</dbReference>
<comment type="caution">
    <text evidence="4">The sequence shown here is derived from an EMBL/GenBank/DDBJ whole genome shotgun (WGS) entry which is preliminary data.</text>
</comment>
<accession>A0ABN0WG06</accession>
<evidence type="ECO:0000256" key="2">
    <source>
        <dbReference type="ARBA" id="ARBA00011881"/>
    </source>
</evidence>
<evidence type="ECO:0000256" key="1">
    <source>
        <dbReference type="ARBA" id="ARBA00006484"/>
    </source>
</evidence>
<organism evidence="4 5">
    <name type="scientific">Bacillus carboniphilus</name>
    <dbReference type="NCBI Taxonomy" id="86663"/>
    <lineage>
        <taxon>Bacteria</taxon>
        <taxon>Bacillati</taxon>
        <taxon>Bacillota</taxon>
        <taxon>Bacilli</taxon>
        <taxon>Bacillales</taxon>
        <taxon>Bacillaceae</taxon>
        <taxon>Bacillus</taxon>
    </lineage>
</organism>
<keyword evidence="5" id="KW-1185">Reference proteome</keyword>
<gene>
    <name evidence="4" type="ORF">GCM10008967_28490</name>
</gene>
<dbReference type="PANTHER" id="PTHR43639:SF1">
    <property type="entry name" value="SHORT-CHAIN DEHYDROGENASE_REDUCTASE FAMILY PROTEIN"/>
    <property type="match status" value="1"/>
</dbReference>
<proteinExistence type="inferred from homology"/>
<evidence type="ECO:0000313" key="4">
    <source>
        <dbReference type="EMBL" id="GAA0336421.1"/>
    </source>
</evidence>
<dbReference type="EMBL" id="BAAADJ010000046">
    <property type="protein sequence ID" value="GAA0336421.1"/>
    <property type="molecule type" value="Genomic_DNA"/>
</dbReference>
<keyword evidence="3" id="KW-0560">Oxidoreductase</keyword>
<dbReference type="Pfam" id="PF13561">
    <property type="entry name" value="adh_short_C2"/>
    <property type="match status" value="1"/>
</dbReference>
<comment type="similarity">
    <text evidence="1">Belongs to the short-chain dehydrogenases/reductases (SDR) family.</text>
</comment>
<dbReference type="CDD" id="cd05233">
    <property type="entry name" value="SDR_c"/>
    <property type="match status" value="1"/>
</dbReference>
<name>A0ABN0WG06_9BACI</name>
<evidence type="ECO:0000256" key="3">
    <source>
        <dbReference type="ARBA" id="ARBA00023002"/>
    </source>
</evidence>